<evidence type="ECO:0000256" key="11">
    <source>
        <dbReference type="RuleBase" id="RU004523"/>
    </source>
</evidence>
<dbReference type="PROSITE" id="PS51669">
    <property type="entry name" value="4FE4S_MOW_BIS_MGD"/>
    <property type="match status" value="1"/>
</dbReference>
<dbReference type="PROSITE" id="PS00642">
    <property type="entry name" value="COMPLEX1_75K_2"/>
    <property type="match status" value="1"/>
</dbReference>
<feature type="domain" description="2Fe-2S ferredoxin-type" evidence="12">
    <location>
        <begin position="29"/>
        <end position="107"/>
    </location>
</feature>
<dbReference type="PROSITE" id="PS51085">
    <property type="entry name" value="2FE2S_FER_2"/>
    <property type="match status" value="1"/>
</dbReference>
<feature type="domain" description="4Fe-4S Mo/W bis-MGD-type" evidence="13">
    <location>
        <begin position="247"/>
        <end position="303"/>
    </location>
</feature>
<dbReference type="GO" id="GO:0051539">
    <property type="term" value="F:4 iron, 4 sulfur cluster binding"/>
    <property type="evidence" value="ECO:0007669"/>
    <property type="project" value="UniProtKB-KW"/>
</dbReference>
<dbReference type="Pfam" id="PF10588">
    <property type="entry name" value="NADH-G_4Fe-4S_3"/>
    <property type="match status" value="1"/>
</dbReference>
<dbReference type="Pfam" id="PF22151">
    <property type="entry name" value="Fer4_NDSU1"/>
    <property type="match status" value="1"/>
</dbReference>
<keyword evidence="6" id="KW-1278">Translocase</keyword>
<dbReference type="InterPro" id="IPR006963">
    <property type="entry name" value="Mopterin_OxRdtase_4Fe-4S_dom"/>
</dbReference>
<comment type="cofactor">
    <cofactor evidence="1">
        <name>[4Fe-4S] cluster</name>
        <dbReference type="ChEBI" id="CHEBI:49883"/>
    </cofactor>
</comment>
<keyword evidence="5" id="KW-0479">Metal-binding</keyword>
<sequence length="742" mass="82600">MFEKGILLNKLLFAKCLLRNYSTAAVAPKKVEVFIDDKKVLVEPGMTILQACALVGVDIPRFCYHDRLSIAGNCRMCLVEVEKSMKPVASCAMPVMPGMRVKTNSPATKKAREAVMEFLLVNHPLDCPICDQGGECDLQDQSMAFGSDRSRLNVSFDEKRAVEDKDIGPLIKTIMTRCIHCTRCIRFANEVAGVPDLGSTGRGSDMQVGTYVEKLFASELSGNIIDLCPVGALTSKQYSFVARPWETRKTQSIDVMDALGSNIVISHRTGEVMRIIPRMNDEINEEWLSDKSRFICDGLKLQRLLQPMIKNEQGVLMMCNWEEALFTIAQKLRQTSPSAIACIAGALVDTEGLLAMKDLLNRFDSENVFSEGELPNSCGGIDLRSNYLFNDKITSIENCDLLLLVGTNPRYEAPVLNARIRKTFFHSDIEIGVIGSNVDLTYEYYYLGSDSSVLDDLIAGKNSFSEKLLEAQCPLIIVGSQALEGEGSDMLYLKLKQLAQNVQNKLLERNIDSTSKILNVLHRNASQVAAFDLGYRPFNTFDSTLKKSIKLLYLFGSDDKAISKKDFDENVFIIYQGHHGDSGAEIADVILPGAAYTEKESTWVNTEGRPQKGYPAVTPPGDAREDWKIIRAISEVAGRKLPYDNITEIRQRLNEVAPHLVRYGQVEDANYFRQALNLSKENVATSINSPKNLKPKQHSLPDFWLTNSIARASPTMVQCVKASKEYAVQPHTDPLKLKCLNA</sequence>
<dbReference type="Gene3D" id="3.30.70.20">
    <property type="match status" value="1"/>
</dbReference>
<evidence type="ECO:0000256" key="4">
    <source>
        <dbReference type="ARBA" id="ARBA00022485"/>
    </source>
</evidence>
<reference evidence="15" key="1">
    <citation type="journal article" date="2020" name="Ecol. Evol.">
        <title>Genome structure and content of the rice root-knot nematode (Meloidogyne graminicola).</title>
        <authorList>
            <person name="Phan N.T."/>
            <person name="Danchin E.G.J."/>
            <person name="Klopp C."/>
            <person name="Perfus-Barbeoch L."/>
            <person name="Kozlowski D.K."/>
            <person name="Koutsovoulos G.D."/>
            <person name="Lopez-Roques C."/>
            <person name="Bouchez O."/>
            <person name="Zahm M."/>
            <person name="Besnard G."/>
            <person name="Bellafiore S."/>
        </authorList>
    </citation>
    <scope>NUCLEOTIDE SEQUENCE</scope>
    <source>
        <strain evidence="15">VN-18</strain>
    </source>
</reference>
<dbReference type="GO" id="GO:0042773">
    <property type="term" value="P:ATP synthesis coupled electron transport"/>
    <property type="evidence" value="ECO:0007669"/>
    <property type="project" value="InterPro"/>
</dbReference>
<evidence type="ECO:0000256" key="1">
    <source>
        <dbReference type="ARBA" id="ARBA00001966"/>
    </source>
</evidence>
<dbReference type="FunFam" id="3.30.70.20:FF:000002">
    <property type="entry name" value="NADH-ubiquinone oxidoreductase 75 kDa subunit"/>
    <property type="match status" value="1"/>
</dbReference>
<dbReference type="FunFam" id="3.10.20.740:FF:000001">
    <property type="entry name" value="NADH-quinone oxidoreductase subunit G"/>
    <property type="match status" value="1"/>
</dbReference>
<accession>A0A8S9ZE35</accession>
<dbReference type="NCBIfam" id="TIGR01973">
    <property type="entry name" value="NuoG"/>
    <property type="match status" value="1"/>
</dbReference>
<dbReference type="FunFam" id="3.40.50.740:FF:000012">
    <property type="entry name" value="NADH dehydrogenase [ubiquinone] iron-sulfur protein 1 mitochondrial"/>
    <property type="match status" value="1"/>
</dbReference>
<dbReference type="PROSITE" id="PS00643">
    <property type="entry name" value="COMPLEX1_75K_3"/>
    <property type="match status" value="1"/>
</dbReference>
<dbReference type="Gene3D" id="3.40.50.740">
    <property type="match status" value="2"/>
</dbReference>
<keyword evidence="4" id="KW-0004">4Fe-4S</keyword>
<dbReference type="Pfam" id="PF13510">
    <property type="entry name" value="Fer2_4"/>
    <property type="match status" value="1"/>
</dbReference>
<dbReference type="Pfam" id="PF09326">
    <property type="entry name" value="NADH_dhqG_C"/>
    <property type="match status" value="1"/>
</dbReference>
<dbReference type="Pfam" id="PF22117">
    <property type="entry name" value="Fer4_Nqo3"/>
    <property type="match status" value="1"/>
</dbReference>
<keyword evidence="7" id="KW-0408">Iron</keyword>
<dbReference type="InterPro" id="IPR015405">
    <property type="entry name" value="NDUFS1-like_C"/>
</dbReference>
<dbReference type="SUPFAM" id="SSF54862">
    <property type="entry name" value="4Fe-4S ferredoxins"/>
    <property type="match status" value="1"/>
</dbReference>
<dbReference type="GO" id="GO:0016651">
    <property type="term" value="F:oxidoreductase activity, acting on NAD(P)H"/>
    <property type="evidence" value="ECO:0007669"/>
    <property type="project" value="InterPro"/>
</dbReference>
<dbReference type="InterPro" id="IPR000283">
    <property type="entry name" value="NADH_UbQ_OxRdtase_75kDa_su_CS"/>
</dbReference>
<evidence type="ECO:0000256" key="2">
    <source>
        <dbReference type="ARBA" id="ARBA00005404"/>
    </source>
</evidence>
<evidence type="ECO:0000256" key="10">
    <source>
        <dbReference type="ARBA" id="ARBA00034078"/>
    </source>
</evidence>
<proteinExistence type="inferred from homology"/>
<dbReference type="SUPFAM" id="SSF54292">
    <property type="entry name" value="2Fe-2S ferredoxin-like"/>
    <property type="match status" value="1"/>
</dbReference>
<evidence type="ECO:0000256" key="5">
    <source>
        <dbReference type="ARBA" id="ARBA00022723"/>
    </source>
</evidence>
<dbReference type="GO" id="GO:0046872">
    <property type="term" value="F:metal ion binding"/>
    <property type="evidence" value="ECO:0007669"/>
    <property type="project" value="UniProtKB-KW"/>
</dbReference>
<keyword evidence="16" id="KW-1185">Reference proteome</keyword>
<dbReference type="InterPro" id="IPR006656">
    <property type="entry name" value="Mopterin_OxRdtase"/>
</dbReference>
<dbReference type="InterPro" id="IPR010228">
    <property type="entry name" value="NADH_UbQ_OxRdtase_Gsu"/>
</dbReference>
<evidence type="ECO:0000259" key="13">
    <source>
        <dbReference type="PROSITE" id="PS51669"/>
    </source>
</evidence>
<organism evidence="15 16">
    <name type="scientific">Meloidogyne graminicola</name>
    <dbReference type="NCBI Taxonomy" id="189291"/>
    <lineage>
        <taxon>Eukaryota</taxon>
        <taxon>Metazoa</taxon>
        <taxon>Ecdysozoa</taxon>
        <taxon>Nematoda</taxon>
        <taxon>Chromadorea</taxon>
        <taxon>Rhabditida</taxon>
        <taxon>Tylenchina</taxon>
        <taxon>Tylenchomorpha</taxon>
        <taxon>Tylenchoidea</taxon>
        <taxon>Meloidogynidae</taxon>
        <taxon>Meloidogyninae</taxon>
        <taxon>Meloidogyne</taxon>
    </lineage>
</organism>
<dbReference type="PROSITE" id="PS00641">
    <property type="entry name" value="COMPLEX1_75K_1"/>
    <property type="match status" value="1"/>
</dbReference>
<dbReference type="PROSITE" id="PS51839">
    <property type="entry name" value="4FE4S_HC3"/>
    <property type="match status" value="1"/>
</dbReference>
<dbReference type="GO" id="GO:0016020">
    <property type="term" value="C:membrane"/>
    <property type="evidence" value="ECO:0007669"/>
    <property type="project" value="InterPro"/>
</dbReference>
<dbReference type="InterPro" id="IPR036010">
    <property type="entry name" value="2Fe-2S_ferredoxin-like_sf"/>
</dbReference>
<evidence type="ECO:0000256" key="9">
    <source>
        <dbReference type="ARBA" id="ARBA00023027"/>
    </source>
</evidence>
<dbReference type="CDD" id="cd02773">
    <property type="entry name" value="MopB_Res-Cmplx1_Nad11"/>
    <property type="match status" value="1"/>
</dbReference>
<evidence type="ECO:0000256" key="3">
    <source>
        <dbReference type="ARBA" id="ARBA00013888"/>
    </source>
</evidence>
<dbReference type="Pfam" id="PF00384">
    <property type="entry name" value="Molybdopterin"/>
    <property type="match status" value="1"/>
</dbReference>
<dbReference type="InterPro" id="IPR019574">
    <property type="entry name" value="NADH_UbQ_OxRdtase_Gsu_4Fe4S-bd"/>
</dbReference>
<dbReference type="CDD" id="cd00207">
    <property type="entry name" value="fer2"/>
    <property type="match status" value="1"/>
</dbReference>
<dbReference type="PANTHER" id="PTHR43105:SF13">
    <property type="entry name" value="NADH-UBIQUINONE OXIDOREDUCTASE 75 KDA SUBUNIT, MITOCHONDRIAL"/>
    <property type="match status" value="1"/>
</dbReference>
<evidence type="ECO:0000313" key="16">
    <source>
        <dbReference type="Proteomes" id="UP000605970"/>
    </source>
</evidence>
<evidence type="ECO:0000259" key="14">
    <source>
        <dbReference type="PROSITE" id="PS51839"/>
    </source>
</evidence>
<evidence type="ECO:0000256" key="7">
    <source>
        <dbReference type="ARBA" id="ARBA00023004"/>
    </source>
</evidence>
<dbReference type="Gene3D" id="3.40.228.10">
    <property type="entry name" value="Dimethylsulfoxide Reductase, domain 2"/>
    <property type="match status" value="1"/>
</dbReference>
<dbReference type="Proteomes" id="UP000605970">
    <property type="component" value="Unassembled WGS sequence"/>
</dbReference>
<keyword evidence="9" id="KW-0520">NAD</keyword>
<gene>
    <name evidence="15" type="ORF">Mgra_00009035</name>
</gene>
<evidence type="ECO:0000313" key="15">
    <source>
        <dbReference type="EMBL" id="KAF7629962.1"/>
    </source>
</evidence>
<dbReference type="InterPro" id="IPR054351">
    <property type="entry name" value="NADH_UbQ_OxRdtase_ferredoxin"/>
</dbReference>
<protein>
    <recommendedName>
        <fullName evidence="3">NADH-ubiquinone oxidoreductase 75 kDa subunit, mitochondrial</fullName>
    </recommendedName>
</protein>
<dbReference type="EMBL" id="JABEBT010000134">
    <property type="protein sequence ID" value="KAF7629962.1"/>
    <property type="molecule type" value="Genomic_DNA"/>
</dbReference>
<dbReference type="SMART" id="SM00929">
    <property type="entry name" value="NADH-G_4Fe-4S_3"/>
    <property type="match status" value="1"/>
</dbReference>
<dbReference type="OrthoDB" id="10249365at2759"/>
<comment type="caution">
    <text evidence="15">The sequence shown here is derived from an EMBL/GenBank/DDBJ whole genome shotgun (WGS) entry which is preliminary data.</text>
</comment>
<evidence type="ECO:0000256" key="8">
    <source>
        <dbReference type="ARBA" id="ARBA00023014"/>
    </source>
</evidence>
<comment type="cofactor">
    <cofactor evidence="10">
        <name>[2Fe-2S] cluster</name>
        <dbReference type="ChEBI" id="CHEBI:190135"/>
    </cofactor>
</comment>
<dbReference type="InterPro" id="IPR001041">
    <property type="entry name" value="2Fe-2S_ferredoxin-type"/>
</dbReference>
<dbReference type="InterPro" id="IPR050123">
    <property type="entry name" value="Prok_molybdopt-oxidoreductase"/>
</dbReference>
<dbReference type="GO" id="GO:0008137">
    <property type="term" value="F:NADH dehydrogenase (ubiquinone) activity"/>
    <property type="evidence" value="ECO:0007669"/>
    <property type="project" value="InterPro"/>
</dbReference>
<evidence type="ECO:0000256" key="6">
    <source>
        <dbReference type="ARBA" id="ARBA00022967"/>
    </source>
</evidence>
<dbReference type="PANTHER" id="PTHR43105">
    <property type="entry name" value="RESPIRATORY NITRATE REDUCTASE"/>
    <property type="match status" value="1"/>
</dbReference>
<name>A0A8S9ZE35_9BILA</name>
<evidence type="ECO:0000259" key="12">
    <source>
        <dbReference type="PROSITE" id="PS51085"/>
    </source>
</evidence>
<dbReference type="AlphaFoldDB" id="A0A8S9ZE35"/>
<comment type="similarity">
    <text evidence="2 11">Belongs to the complex I 75 kDa subunit family.</text>
</comment>
<dbReference type="SUPFAM" id="SSF53706">
    <property type="entry name" value="Formate dehydrogenase/DMSO reductase, domains 1-3"/>
    <property type="match status" value="1"/>
</dbReference>
<dbReference type="Gene3D" id="3.10.20.740">
    <property type="match status" value="1"/>
</dbReference>
<keyword evidence="8" id="KW-0411">Iron-sulfur</keyword>
<feature type="domain" description="4Fe-4S His(Cys)3-ligated-type" evidence="14">
    <location>
        <begin position="107"/>
        <end position="146"/>
    </location>
</feature>